<accession>A0A0R0M3P9</accession>
<name>A0A0R0M3P9_9MICR</name>
<dbReference type="Proteomes" id="UP000051530">
    <property type="component" value="Unassembled WGS sequence"/>
</dbReference>
<protein>
    <submittedName>
        <fullName evidence="1">Uncharacterized protein</fullName>
    </submittedName>
</protein>
<dbReference type="EMBL" id="LGUB01000143">
    <property type="protein sequence ID" value="KRH94063.1"/>
    <property type="molecule type" value="Genomic_DNA"/>
</dbReference>
<evidence type="ECO:0000313" key="2">
    <source>
        <dbReference type="Proteomes" id="UP000051530"/>
    </source>
</evidence>
<dbReference type="AlphaFoldDB" id="A0A0R0M3P9"/>
<organism evidence="1 2">
    <name type="scientific">Pseudoloma neurophilia</name>
    <dbReference type="NCBI Taxonomy" id="146866"/>
    <lineage>
        <taxon>Eukaryota</taxon>
        <taxon>Fungi</taxon>
        <taxon>Fungi incertae sedis</taxon>
        <taxon>Microsporidia</taxon>
        <taxon>Pseudoloma</taxon>
    </lineage>
</organism>
<keyword evidence="2" id="KW-1185">Reference proteome</keyword>
<proteinExistence type="predicted"/>
<sequence length="95" mass="11039">MLIDLIDKTINELLEKLPTENKHLEMEDLRKKVTDPELLNIINGENVEKAEKMENKIFETVCLMNTVDSQEECHNLEAALAKLQQKTKFEIKSLQ</sequence>
<reference evidence="1 2" key="1">
    <citation type="submission" date="2015-07" db="EMBL/GenBank/DDBJ databases">
        <title>The genome of Pseudoloma neurophilia, a relevant intracellular parasite of the zebrafish.</title>
        <authorList>
            <person name="Ndikumana S."/>
            <person name="Pelin A."/>
            <person name="Sanders J."/>
            <person name="Corradi N."/>
        </authorList>
    </citation>
    <scope>NUCLEOTIDE SEQUENCE [LARGE SCALE GENOMIC DNA]</scope>
    <source>
        <strain evidence="1 2">MK1</strain>
    </source>
</reference>
<dbReference type="VEuPathDB" id="MicrosporidiaDB:M153_394000923"/>
<evidence type="ECO:0000313" key="1">
    <source>
        <dbReference type="EMBL" id="KRH94063.1"/>
    </source>
</evidence>
<gene>
    <name evidence="1" type="ORF">M153_394000923</name>
</gene>
<comment type="caution">
    <text evidence="1">The sequence shown here is derived from an EMBL/GenBank/DDBJ whole genome shotgun (WGS) entry which is preliminary data.</text>
</comment>